<comment type="caution">
    <text evidence="1">The sequence shown here is derived from an EMBL/GenBank/DDBJ whole genome shotgun (WGS) entry which is preliminary data.</text>
</comment>
<evidence type="ECO:0000313" key="2">
    <source>
        <dbReference type="Proteomes" id="UP001283361"/>
    </source>
</evidence>
<name>A0AAE1EAU8_9GAST</name>
<dbReference type="PANTHER" id="PTHR10773">
    <property type="entry name" value="DNA-DIRECTED RNA POLYMERASES I, II, AND III SUBUNIT RPABC2"/>
    <property type="match status" value="1"/>
</dbReference>
<proteinExistence type="predicted"/>
<sequence length="305" mass="35221">MAAIIQTLRSRADFDTDHSLVCRGCVSSPRALIAPSQEDPFIDTARLLLSGPRERFAETMKNVLENYPTDSTTARWNYIRFRRFWDAKEKKPTSGKKSHSRRHILRINGKDARVCKDFFISTFDISQSTATTFMTKKRKGPDTVADLRRKQRSSNKIPDAILRLMREHILSQTGPQGRLDQASSADGIQNVQKLYNHYHSECQDKGNVICEQPCDHQKQNVYSQRGRIFATAVEKTRNGSDSIIDMRGRHKPDSKTPEETLQNILELIIYLTGFRPHKLANNLMLKLKLELTDVYHLYQIYRYDC</sequence>
<dbReference type="EMBL" id="JAWDGP010000410">
    <property type="protein sequence ID" value="KAK3800834.1"/>
    <property type="molecule type" value="Genomic_DNA"/>
</dbReference>
<dbReference type="Proteomes" id="UP001283361">
    <property type="component" value="Unassembled WGS sequence"/>
</dbReference>
<evidence type="ECO:0000313" key="1">
    <source>
        <dbReference type="EMBL" id="KAK3800834.1"/>
    </source>
</evidence>
<dbReference type="AlphaFoldDB" id="A0AAE1EAU8"/>
<protein>
    <submittedName>
        <fullName evidence="1">Uncharacterized protein</fullName>
    </submittedName>
</protein>
<organism evidence="1 2">
    <name type="scientific">Elysia crispata</name>
    <name type="common">lettuce slug</name>
    <dbReference type="NCBI Taxonomy" id="231223"/>
    <lineage>
        <taxon>Eukaryota</taxon>
        <taxon>Metazoa</taxon>
        <taxon>Spiralia</taxon>
        <taxon>Lophotrochozoa</taxon>
        <taxon>Mollusca</taxon>
        <taxon>Gastropoda</taxon>
        <taxon>Heterobranchia</taxon>
        <taxon>Euthyneura</taxon>
        <taxon>Panpulmonata</taxon>
        <taxon>Sacoglossa</taxon>
        <taxon>Placobranchoidea</taxon>
        <taxon>Plakobranchidae</taxon>
        <taxon>Elysia</taxon>
    </lineage>
</organism>
<accession>A0AAE1EAU8</accession>
<keyword evidence="2" id="KW-1185">Reference proteome</keyword>
<dbReference type="PANTHER" id="PTHR10773:SF19">
    <property type="match status" value="1"/>
</dbReference>
<reference evidence="1" key="1">
    <citation type="journal article" date="2023" name="G3 (Bethesda)">
        <title>A reference genome for the long-term kleptoplast-retaining sea slug Elysia crispata morphotype clarki.</title>
        <authorList>
            <person name="Eastman K.E."/>
            <person name="Pendleton A.L."/>
            <person name="Shaikh M.A."/>
            <person name="Suttiyut T."/>
            <person name="Ogas R."/>
            <person name="Tomko P."/>
            <person name="Gavelis G."/>
            <person name="Widhalm J.R."/>
            <person name="Wisecaver J.H."/>
        </authorList>
    </citation>
    <scope>NUCLEOTIDE SEQUENCE</scope>
    <source>
        <strain evidence="1">ECLA1</strain>
    </source>
</reference>
<gene>
    <name evidence="1" type="ORF">RRG08_008589</name>
</gene>